<dbReference type="Gene3D" id="3.40.30.10">
    <property type="entry name" value="Glutaredoxin"/>
    <property type="match status" value="1"/>
</dbReference>
<sequence>MTQLGRVSEKESMKLSKVDAAVHPEWAFNFEVRAYPTLKLFKNVFVLECNAGEAEEEAKAAAVPARAAKAVGEKKLVAAVKTAVEATVVNNNRAVTELAAELGANF</sequence>
<dbReference type="SUPFAM" id="SSF52833">
    <property type="entry name" value="Thioredoxin-like"/>
    <property type="match status" value="1"/>
</dbReference>
<dbReference type="AlphaFoldDB" id="A0A914IFS3"/>
<evidence type="ECO:0000259" key="1">
    <source>
        <dbReference type="Pfam" id="PF00085"/>
    </source>
</evidence>
<reference evidence="3" key="1">
    <citation type="submission" date="2022-11" db="UniProtKB">
        <authorList>
            <consortium name="WormBaseParasite"/>
        </authorList>
    </citation>
    <scope>IDENTIFICATION</scope>
</reference>
<name>A0A914IFS3_GLORO</name>
<dbReference type="WBParaSite" id="Gr19_v10_g9837.t1">
    <property type="protein sequence ID" value="Gr19_v10_g9837.t1"/>
    <property type="gene ID" value="Gr19_v10_g9837"/>
</dbReference>
<organism evidence="2 3">
    <name type="scientific">Globodera rostochiensis</name>
    <name type="common">Golden nematode worm</name>
    <name type="synonym">Heterodera rostochiensis</name>
    <dbReference type="NCBI Taxonomy" id="31243"/>
    <lineage>
        <taxon>Eukaryota</taxon>
        <taxon>Metazoa</taxon>
        <taxon>Ecdysozoa</taxon>
        <taxon>Nematoda</taxon>
        <taxon>Chromadorea</taxon>
        <taxon>Rhabditida</taxon>
        <taxon>Tylenchina</taxon>
        <taxon>Tylenchomorpha</taxon>
        <taxon>Tylenchoidea</taxon>
        <taxon>Heteroderidae</taxon>
        <taxon>Heteroderinae</taxon>
        <taxon>Globodera</taxon>
    </lineage>
</organism>
<proteinExistence type="predicted"/>
<feature type="domain" description="Thioredoxin" evidence="1">
    <location>
        <begin position="10"/>
        <end position="55"/>
    </location>
</feature>
<dbReference type="Pfam" id="PF00085">
    <property type="entry name" value="Thioredoxin"/>
    <property type="match status" value="1"/>
</dbReference>
<accession>A0A914IFS3</accession>
<protein>
    <submittedName>
        <fullName evidence="3">Thioredoxin domain-containing protein</fullName>
    </submittedName>
</protein>
<dbReference type="InterPro" id="IPR013766">
    <property type="entry name" value="Thioredoxin_domain"/>
</dbReference>
<evidence type="ECO:0000313" key="3">
    <source>
        <dbReference type="WBParaSite" id="Gr19_v10_g9837.t1"/>
    </source>
</evidence>
<evidence type="ECO:0000313" key="2">
    <source>
        <dbReference type="Proteomes" id="UP000887572"/>
    </source>
</evidence>
<dbReference type="InterPro" id="IPR036249">
    <property type="entry name" value="Thioredoxin-like_sf"/>
</dbReference>
<keyword evidence="2" id="KW-1185">Reference proteome</keyword>
<dbReference type="Proteomes" id="UP000887572">
    <property type="component" value="Unplaced"/>
</dbReference>